<feature type="region of interest" description="Disordered" evidence="1">
    <location>
        <begin position="102"/>
        <end position="130"/>
    </location>
</feature>
<sequence>MVLQSLQDPAVQRALTSKDESRMGTSIAQIMSRLTDLETMVFRLVPLPSDSKRTRTRKALQSLKEERKLERLSSDIENDVKLLMVYANLVLSVQTVKLSLQSSTEQSGASSTSEEADADESRSQGADDVDSQGAGLVLTAVHARSRWSPSRDQQTSKQRYSYGVNLSKLGLMYALKANLEISWDYSAFSIAPSLSFQMLVKNTSAAARIFYDVSHQYHHDADFIENDLWDSTRLAFSDLFGARKASPWDLFPSGRTLLETVLYRKNMDCRVMLMFVKVLCSFRAHESTGMPLLYLVAGYGHGHFDTSLRLRVLEELLRAGYDCFIDSSSCEDLAKLIRRSNDERPIHGDPFLLKFQRICSSYCYGVWGQKPLMDSILCASVQDILEIANNSQSYQDQNHLGQTAAHLSVLRPNVLAALLQACPGMLPLLDIPDCDGNYPLDYAAAYNQKDSVSHILKAAPRVARRYSLNYAAAHGCTESLLSLLATETSLSKIDNGFGLVDRLDHPGFLEDARYAKRWDVLRETFKFYRAHKVPEAVLAPFLRDLMAYAVDRLRYFGMNHLCLEVMLELGLDKHMVLEDQDRRPRYGGGTLLHFALGSEWIRILMDKGFHPVNYRNELGRTALHQFLLQWKMSRARRLYIRRSAQSLKPATTSWIFLPRGSAVWSPEERFVHPVWAVELLIMFDELQGIVTAQQAVDDMLRVKEFQSLEMTHVCCCGSSHIGRTGTTIAADEINEIIDEEKEFGASLDEAMSDHSLCGRDCRAEERWLTLIPDFCAVTRFPKLQDGPSWKAWTLDNDGLDVQSPGTKIEAVSGGGVVDEENDVYWSTFAGSGDSERHSKDIYAEWVEWVYQNPDGFDYPLPLDENWYGKIKYWAARQAEVLAAVS</sequence>
<evidence type="ECO:0000313" key="3">
    <source>
        <dbReference type="EMBL" id="KAF7717842.1"/>
    </source>
</evidence>
<dbReference type="EMBL" id="WIWV01000022">
    <property type="protein sequence ID" value="KAF7717842.1"/>
    <property type="molecule type" value="Genomic_DNA"/>
</dbReference>
<accession>A0A8J8W9H1</accession>
<organism evidence="3 4">
    <name type="scientific">Penicillium ucsense</name>
    <dbReference type="NCBI Taxonomy" id="2839758"/>
    <lineage>
        <taxon>Eukaryota</taxon>
        <taxon>Fungi</taxon>
        <taxon>Dikarya</taxon>
        <taxon>Ascomycota</taxon>
        <taxon>Pezizomycotina</taxon>
        <taxon>Eurotiomycetes</taxon>
        <taxon>Eurotiomycetidae</taxon>
        <taxon>Eurotiales</taxon>
        <taxon>Aspergillaceae</taxon>
        <taxon>Penicillium</taxon>
    </lineage>
</organism>
<dbReference type="AlphaFoldDB" id="A0A8J8W9H1"/>
<dbReference type="InterPro" id="IPR031352">
    <property type="entry name" value="SesA"/>
</dbReference>
<dbReference type="Pfam" id="PF17107">
    <property type="entry name" value="SesA"/>
    <property type="match status" value="1"/>
</dbReference>
<keyword evidence="4" id="KW-1185">Reference proteome</keyword>
<comment type="caution">
    <text evidence="3">The sequence shown here is derived from an EMBL/GenBank/DDBJ whole genome shotgun (WGS) entry which is preliminary data.</text>
</comment>
<dbReference type="InterPro" id="IPR036770">
    <property type="entry name" value="Ankyrin_rpt-contain_sf"/>
</dbReference>
<dbReference type="Gene3D" id="1.25.40.20">
    <property type="entry name" value="Ankyrin repeat-containing domain"/>
    <property type="match status" value="1"/>
</dbReference>
<dbReference type="Proteomes" id="UP000631181">
    <property type="component" value="Unassembled WGS sequence"/>
</dbReference>
<evidence type="ECO:0000313" key="4">
    <source>
        <dbReference type="Proteomes" id="UP000631181"/>
    </source>
</evidence>
<feature type="domain" description="NACHT-NTPase and P-loop NTPases N-terminal" evidence="2">
    <location>
        <begin position="2"/>
        <end position="83"/>
    </location>
</feature>
<reference evidence="3" key="1">
    <citation type="journal article" date="2020" name="Front. Microbiol.">
        <title>Gene regulatory networks of Penicillium echinulatum 2HH and Penicillium oxalicum 114-2 inferred by a computational biology approach.</title>
        <authorList>
            <person name="Lenz A.R."/>
            <person name="Galan-Vasquez E."/>
            <person name="Balbinot E."/>
            <person name="De Abreu F.P."/>
            <person name="De Oliveira N.S."/>
            <person name="Da Rosa L.O."/>
            <person name="De Avila E Silva S."/>
            <person name="Camassola M."/>
            <person name="Dillon A.J.P."/>
            <person name="Perez-Rueda E."/>
        </authorList>
    </citation>
    <scope>NUCLEOTIDE SEQUENCE</scope>
    <source>
        <strain evidence="3">S1M29</strain>
    </source>
</reference>
<dbReference type="SUPFAM" id="SSF48403">
    <property type="entry name" value="Ankyrin repeat"/>
    <property type="match status" value="1"/>
</dbReference>
<dbReference type="OrthoDB" id="3200163at2759"/>
<name>A0A8J8W9H1_9EURO</name>
<evidence type="ECO:0000256" key="1">
    <source>
        <dbReference type="SAM" id="MobiDB-lite"/>
    </source>
</evidence>
<proteinExistence type="predicted"/>
<feature type="compositionally biased region" description="Low complexity" evidence="1">
    <location>
        <begin position="102"/>
        <end position="113"/>
    </location>
</feature>
<evidence type="ECO:0000259" key="2">
    <source>
        <dbReference type="Pfam" id="PF17107"/>
    </source>
</evidence>
<protein>
    <recommendedName>
        <fullName evidence="2">NACHT-NTPase and P-loop NTPases N-terminal domain-containing protein</fullName>
    </recommendedName>
</protein>
<gene>
    <name evidence="3" type="ORF">PECM_003735</name>
</gene>